<feature type="compositionally biased region" description="Basic and acidic residues" evidence="1">
    <location>
        <begin position="25"/>
        <end position="37"/>
    </location>
</feature>
<evidence type="ECO:0000256" key="1">
    <source>
        <dbReference type="SAM" id="MobiDB-lite"/>
    </source>
</evidence>
<dbReference type="Proteomes" id="UP000663760">
    <property type="component" value="Chromosome 9"/>
</dbReference>
<gene>
    <name evidence="2" type="ORF">SI7747_09012745</name>
    <name evidence="3" type="ORF">SI8410_09013817</name>
</gene>
<organism evidence="3 4">
    <name type="scientific">Spirodela intermedia</name>
    <name type="common">Intermediate duckweed</name>
    <dbReference type="NCBI Taxonomy" id="51605"/>
    <lineage>
        <taxon>Eukaryota</taxon>
        <taxon>Viridiplantae</taxon>
        <taxon>Streptophyta</taxon>
        <taxon>Embryophyta</taxon>
        <taxon>Tracheophyta</taxon>
        <taxon>Spermatophyta</taxon>
        <taxon>Magnoliopsida</taxon>
        <taxon>Liliopsida</taxon>
        <taxon>Araceae</taxon>
        <taxon>Lemnoideae</taxon>
        <taxon>Spirodela</taxon>
    </lineage>
</organism>
<accession>A0A7I8KZB3</accession>
<dbReference type="AlphaFoldDB" id="A0A7I8KZB3"/>
<keyword evidence="4" id="KW-1185">Reference proteome</keyword>
<reference evidence="3" key="1">
    <citation type="submission" date="2020-02" db="EMBL/GenBank/DDBJ databases">
        <authorList>
            <person name="Scholz U."/>
            <person name="Mascher M."/>
            <person name="Fiebig A."/>
        </authorList>
    </citation>
    <scope>NUCLEOTIDE SEQUENCE</scope>
</reference>
<evidence type="ECO:0000313" key="3">
    <source>
        <dbReference type="EMBL" id="CAA7403139.1"/>
    </source>
</evidence>
<dbReference type="EMBL" id="LR743596">
    <property type="protein sequence ID" value="CAA2627066.1"/>
    <property type="molecule type" value="Genomic_DNA"/>
</dbReference>
<proteinExistence type="predicted"/>
<name>A0A7I8KZB3_SPIIN</name>
<sequence length="57" mass="6332">MGVNFEVTKKTGDSAPESKTSARFGRWEELTRPDSRPTTECAAVIDRSPASHHNKFP</sequence>
<evidence type="ECO:0000313" key="4">
    <source>
        <dbReference type="Proteomes" id="UP000663760"/>
    </source>
</evidence>
<feature type="region of interest" description="Disordered" evidence="1">
    <location>
        <begin position="1"/>
        <end position="57"/>
    </location>
</feature>
<evidence type="ECO:0000313" key="2">
    <source>
        <dbReference type="EMBL" id="CAA2627066.1"/>
    </source>
</evidence>
<protein>
    <submittedName>
        <fullName evidence="3">Uncharacterized protein</fullName>
    </submittedName>
</protein>
<dbReference type="EMBL" id="LR746272">
    <property type="protein sequence ID" value="CAA7403139.1"/>
    <property type="molecule type" value="Genomic_DNA"/>
</dbReference>